<gene>
    <name evidence="3" type="primary">yrkI</name>
    <name evidence="3" type="ORF">ICHIAU1_01270</name>
</gene>
<sequence>MPILRTKKALAEMTSGEILEIRATDQAAKEDFAAFARQTGHRLLHLVEEGSCLVFYLQRK</sequence>
<dbReference type="Pfam" id="PF01206">
    <property type="entry name" value="TusA"/>
    <property type="match status" value="1"/>
</dbReference>
<dbReference type="PANTHER" id="PTHR33279:SF6">
    <property type="entry name" value="SULFUR CARRIER PROTEIN YEDF-RELATED"/>
    <property type="match status" value="1"/>
</dbReference>
<name>A0A7R6R2L2_9RHOO</name>
<reference evidence="4" key="1">
    <citation type="submission" date="2020-01" db="EMBL/GenBank/DDBJ databases">
        <title>Phosphoaccumulans saitamaens gen. nov., sp. nov., a polyphosphate accumulating bacterium isolated from surface river water.</title>
        <authorList>
            <person name="Watanabe K."/>
            <person name="Suda W."/>
        </authorList>
    </citation>
    <scope>NUCLEOTIDE SEQUENCE [LARGE SCALE GENOMIC DNA]</scope>
    <source>
        <strain evidence="4">ICHIAU1</strain>
    </source>
</reference>
<dbReference type="Proteomes" id="UP000463961">
    <property type="component" value="Chromosome"/>
</dbReference>
<evidence type="ECO:0000313" key="3">
    <source>
        <dbReference type="EMBL" id="BBU67844.1"/>
    </source>
</evidence>
<evidence type="ECO:0000256" key="1">
    <source>
        <dbReference type="ARBA" id="ARBA00008984"/>
    </source>
</evidence>
<evidence type="ECO:0000259" key="2">
    <source>
        <dbReference type="Pfam" id="PF01206"/>
    </source>
</evidence>
<evidence type="ECO:0000313" key="4">
    <source>
        <dbReference type="Proteomes" id="UP000463961"/>
    </source>
</evidence>
<organism evidence="3 4">
    <name type="scientific">Fluviibacter phosphoraccumulans</name>
    <dbReference type="NCBI Taxonomy" id="1751046"/>
    <lineage>
        <taxon>Bacteria</taxon>
        <taxon>Pseudomonadati</taxon>
        <taxon>Pseudomonadota</taxon>
        <taxon>Betaproteobacteria</taxon>
        <taxon>Rhodocyclales</taxon>
        <taxon>Fluviibacteraceae</taxon>
        <taxon>Fluviibacter</taxon>
    </lineage>
</organism>
<dbReference type="SUPFAM" id="SSF64307">
    <property type="entry name" value="SirA-like"/>
    <property type="match status" value="1"/>
</dbReference>
<dbReference type="InterPro" id="IPR001455">
    <property type="entry name" value="TusA-like"/>
</dbReference>
<dbReference type="InterPro" id="IPR036868">
    <property type="entry name" value="TusA-like_sf"/>
</dbReference>
<dbReference type="PANTHER" id="PTHR33279">
    <property type="entry name" value="SULFUR CARRIER PROTEIN YEDF-RELATED"/>
    <property type="match status" value="1"/>
</dbReference>
<proteinExistence type="inferred from homology"/>
<comment type="similarity">
    <text evidence="1">Belongs to the sulfur carrier protein TusA family.</text>
</comment>
<dbReference type="Gene3D" id="3.30.110.40">
    <property type="entry name" value="TusA-like domain"/>
    <property type="match status" value="1"/>
</dbReference>
<feature type="domain" description="UPF0033" evidence="2">
    <location>
        <begin position="1"/>
        <end position="58"/>
    </location>
</feature>
<protein>
    <submittedName>
        <fullName evidence="3">UPF0033 protein YrkI</fullName>
    </submittedName>
</protein>
<dbReference type="AlphaFoldDB" id="A0A7R6R2L2"/>
<dbReference type="EMBL" id="AP022345">
    <property type="protein sequence ID" value="BBU67844.1"/>
    <property type="molecule type" value="Genomic_DNA"/>
</dbReference>
<accession>A0A7R6R2L2</accession>
<keyword evidence="4" id="KW-1185">Reference proteome</keyword>
<dbReference type="CDD" id="cd00291">
    <property type="entry name" value="SirA_YedF_YeeD"/>
    <property type="match status" value="1"/>
</dbReference>